<evidence type="ECO:0000256" key="1">
    <source>
        <dbReference type="SAM" id="MobiDB-lite"/>
    </source>
</evidence>
<feature type="compositionally biased region" description="Basic and acidic residues" evidence="1">
    <location>
        <begin position="1"/>
        <end position="13"/>
    </location>
</feature>
<feature type="compositionally biased region" description="Polar residues" evidence="1">
    <location>
        <begin position="94"/>
        <end position="105"/>
    </location>
</feature>
<feature type="region of interest" description="Disordered" evidence="1">
    <location>
        <begin position="1"/>
        <end position="30"/>
    </location>
</feature>
<dbReference type="EMBL" id="CADEAL010002413">
    <property type="protein sequence ID" value="CAB1440201.1"/>
    <property type="molecule type" value="Genomic_DNA"/>
</dbReference>
<organism evidence="2 3">
    <name type="scientific">Pleuronectes platessa</name>
    <name type="common">European plaice</name>
    <dbReference type="NCBI Taxonomy" id="8262"/>
    <lineage>
        <taxon>Eukaryota</taxon>
        <taxon>Metazoa</taxon>
        <taxon>Chordata</taxon>
        <taxon>Craniata</taxon>
        <taxon>Vertebrata</taxon>
        <taxon>Euteleostomi</taxon>
        <taxon>Actinopterygii</taxon>
        <taxon>Neopterygii</taxon>
        <taxon>Teleostei</taxon>
        <taxon>Neoteleostei</taxon>
        <taxon>Acanthomorphata</taxon>
        <taxon>Carangaria</taxon>
        <taxon>Pleuronectiformes</taxon>
        <taxon>Pleuronectoidei</taxon>
        <taxon>Pleuronectidae</taxon>
        <taxon>Pleuronectes</taxon>
    </lineage>
</organism>
<keyword evidence="3" id="KW-1185">Reference proteome</keyword>
<feature type="region of interest" description="Disordered" evidence="1">
    <location>
        <begin position="158"/>
        <end position="187"/>
    </location>
</feature>
<evidence type="ECO:0000313" key="2">
    <source>
        <dbReference type="EMBL" id="CAB1440201.1"/>
    </source>
</evidence>
<name>A0A9N7YUB9_PLEPL</name>
<evidence type="ECO:0000313" key="3">
    <source>
        <dbReference type="Proteomes" id="UP001153269"/>
    </source>
</evidence>
<comment type="caution">
    <text evidence="2">The sequence shown here is derived from an EMBL/GenBank/DDBJ whole genome shotgun (WGS) entry which is preliminary data.</text>
</comment>
<gene>
    <name evidence="2" type="ORF">PLEPLA_LOCUS27967</name>
</gene>
<sequence>MSENREEKRRQLNMEEISGLHPGCAPDCTTPAAAATCPPGTEATQKAQVHPGILMEAEPQRREALLQVRGGQQDEPGLALSPDGPGASPEPPSLTHTPDGNATTDTLASDLLRKLAERQEVNCHDVRIKEEEEPMEVDTRAVSDLIRDRSGTRGHFLIFPKDGEPPSGHQIRRPGSPQKRATRRQNV</sequence>
<feature type="region of interest" description="Disordered" evidence="1">
    <location>
        <begin position="66"/>
        <end position="105"/>
    </location>
</feature>
<dbReference type="Proteomes" id="UP001153269">
    <property type="component" value="Unassembled WGS sequence"/>
</dbReference>
<dbReference type="AlphaFoldDB" id="A0A9N7YUB9"/>
<accession>A0A9N7YUB9</accession>
<protein>
    <submittedName>
        <fullName evidence="2">Uncharacterized protein</fullName>
    </submittedName>
</protein>
<reference evidence="2" key="1">
    <citation type="submission" date="2020-03" db="EMBL/GenBank/DDBJ databases">
        <authorList>
            <person name="Weist P."/>
        </authorList>
    </citation>
    <scope>NUCLEOTIDE SEQUENCE</scope>
</reference>
<proteinExistence type="predicted"/>